<sequence length="565" mass="57499">MSAVRGRAFPALVPAPVHHVRIPPPEALGADASDGRWPAYGFQLLLVASEYCAALHEFVTWSFPAEWEHLKPAVAGYARAFISTSAPPPPPPPPPAPSPHTDAPLPADPHQNHHPNHQQQPQHQQHQQLAFQAYCVWAAFTHHYFLGTRDLNADAPPDRWLRRLVGDRGWHPEGPVFEAASRWVAKTLARLRQLLDPAAIDGLPPPRAKHWAAAAAATGAGGGSGGGGGGRELATRGDAAVRDEEYVPVYPFRVTGGFQANRIKFTLKGQAAPRSVRGCCGVPSAYGQTNNCALGYLLLADVIQAFAQAAEGWRHPVTRELEQQVIRSFFDNVLSSDDAPLCGAAGAGHLQWGYPAAMAGCALGWELALGHVRRWAGAAEALGGLAAGGGGAGGPAGAGLGPGTGLWLPLPRSLHPSTDGLRYAVLRQQQQVQQAQQVQVQVQAEQAAGQAAGPAEAGSGLGSGPGPSQNGGGGNGGTADGGGDGNGDGSYMWILAEPVGAGAGGDASLGAGSAGGGDMSYSYGGDSSLIAMLGPAGGGGGSAGGMGSPRFDGDGGGDGGAAPQG</sequence>
<feature type="compositionally biased region" description="Low complexity" evidence="1">
    <location>
        <begin position="117"/>
        <end position="126"/>
    </location>
</feature>
<dbReference type="OrthoDB" id="544821at2759"/>
<dbReference type="Proteomes" id="UP000075714">
    <property type="component" value="Unassembled WGS sequence"/>
</dbReference>
<dbReference type="EMBL" id="LSYV01000044">
    <property type="protein sequence ID" value="KXZ46486.1"/>
    <property type="molecule type" value="Genomic_DNA"/>
</dbReference>
<feature type="region of interest" description="Disordered" evidence="1">
    <location>
        <begin position="537"/>
        <end position="565"/>
    </location>
</feature>
<comment type="caution">
    <text evidence="2">The sequence shown here is derived from an EMBL/GenBank/DDBJ whole genome shotgun (WGS) entry which is preliminary data.</text>
</comment>
<accession>A0A150G9F7</accession>
<feature type="region of interest" description="Disordered" evidence="1">
    <location>
        <begin position="449"/>
        <end position="491"/>
    </location>
</feature>
<keyword evidence="3" id="KW-1185">Reference proteome</keyword>
<evidence type="ECO:0000313" key="3">
    <source>
        <dbReference type="Proteomes" id="UP000075714"/>
    </source>
</evidence>
<evidence type="ECO:0000313" key="2">
    <source>
        <dbReference type="EMBL" id="KXZ46486.1"/>
    </source>
</evidence>
<feature type="compositionally biased region" description="Gly residues" evidence="1">
    <location>
        <begin position="459"/>
        <end position="488"/>
    </location>
</feature>
<feature type="compositionally biased region" description="Gly residues" evidence="1">
    <location>
        <begin position="537"/>
        <end position="547"/>
    </location>
</feature>
<feature type="compositionally biased region" description="Gly residues" evidence="1">
    <location>
        <begin position="554"/>
        <end position="565"/>
    </location>
</feature>
<name>A0A150G9F7_GONPE</name>
<protein>
    <submittedName>
        <fullName evidence="2">Uncharacterized protein</fullName>
    </submittedName>
</protein>
<feature type="compositionally biased region" description="Low complexity" evidence="1">
    <location>
        <begin position="449"/>
        <end position="458"/>
    </location>
</feature>
<dbReference type="STRING" id="33097.A0A150G9F7"/>
<dbReference type="AlphaFoldDB" id="A0A150G9F7"/>
<gene>
    <name evidence="2" type="ORF">GPECTOR_43g922</name>
</gene>
<proteinExistence type="predicted"/>
<organism evidence="2 3">
    <name type="scientific">Gonium pectorale</name>
    <name type="common">Green alga</name>
    <dbReference type="NCBI Taxonomy" id="33097"/>
    <lineage>
        <taxon>Eukaryota</taxon>
        <taxon>Viridiplantae</taxon>
        <taxon>Chlorophyta</taxon>
        <taxon>core chlorophytes</taxon>
        <taxon>Chlorophyceae</taxon>
        <taxon>CS clade</taxon>
        <taxon>Chlamydomonadales</taxon>
        <taxon>Volvocaceae</taxon>
        <taxon>Gonium</taxon>
    </lineage>
</organism>
<reference evidence="3" key="1">
    <citation type="journal article" date="2016" name="Nat. Commun.">
        <title>The Gonium pectorale genome demonstrates co-option of cell cycle regulation during the evolution of multicellularity.</title>
        <authorList>
            <person name="Hanschen E.R."/>
            <person name="Marriage T.N."/>
            <person name="Ferris P.J."/>
            <person name="Hamaji T."/>
            <person name="Toyoda A."/>
            <person name="Fujiyama A."/>
            <person name="Neme R."/>
            <person name="Noguchi H."/>
            <person name="Minakuchi Y."/>
            <person name="Suzuki M."/>
            <person name="Kawai-Toyooka H."/>
            <person name="Smith D.R."/>
            <person name="Sparks H."/>
            <person name="Anderson J."/>
            <person name="Bakaric R."/>
            <person name="Luria V."/>
            <person name="Karger A."/>
            <person name="Kirschner M.W."/>
            <person name="Durand P.M."/>
            <person name="Michod R.E."/>
            <person name="Nozaki H."/>
            <person name="Olson B.J."/>
        </authorList>
    </citation>
    <scope>NUCLEOTIDE SEQUENCE [LARGE SCALE GENOMIC DNA]</scope>
    <source>
        <strain evidence="3">NIES-2863</strain>
    </source>
</reference>
<feature type="region of interest" description="Disordered" evidence="1">
    <location>
        <begin position="84"/>
        <end position="126"/>
    </location>
</feature>
<evidence type="ECO:0000256" key="1">
    <source>
        <dbReference type="SAM" id="MobiDB-lite"/>
    </source>
</evidence>
<feature type="compositionally biased region" description="Pro residues" evidence="1">
    <location>
        <begin position="86"/>
        <end position="98"/>
    </location>
</feature>